<gene>
    <name evidence="3" type="primary">8236479</name>
    <name evidence="2" type="ORF">Phum_PHUM155180</name>
</gene>
<dbReference type="EMBL" id="DS235111">
    <property type="protein sequence ID" value="EEB12089.1"/>
    <property type="molecule type" value="Genomic_DNA"/>
</dbReference>
<dbReference type="EnsemblMetazoa" id="PHUM155180-RA">
    <property type="protein sequence ID" value="PHUM155180-PA"/>
    <property type="gene ID" value="PHUM155180"/>
</dbReference>
<reference evidence="3" key="3">
    <citation type="submission" date="2021-02" db="UniProtKB">
        <authorList>
            <consortium name="EnsemblMetazoa"/>
        </authorList>
    </citation>
    <scope>IDENTIFICATION</scope>
    <source>
        <strain evidence="3">USDA</strain>
    </source>
</reference>
<sequence>MSTDRRETIGFLANNKEFQVYGFSFDQISWLSRALILLTAGTNLVVSGLMIILFLPYEERDAAEKMSNPYDNDNGTMYNNDSSDFDDTIFNDFEQMNESTLSMSWIYVLLYINVFQGLYCLIVGICLFFVLDSYNA</sequence>
<accession>E0VFD3</accession>
<dbReference type="Proteomes" id="UP000009046">
    <property type="component" value="Unassembled WGS sequence"/>
</dbReference>
<proteinExistence type="predicted"/>
<dbReference type="HOGENOM" id="CLU_1877889_0_0_1"/>
<reference evidence="2" key="1">
    <citation type="submission" date="2007-04" db="EMBL/GenBank/DDBJ databases">
        <title>Annotation of Pediculus humanus corporis strain USDA.</title>
        <authorList>
            <person name="Kirkness E."/>
            <person name="Hannick L."/>
            <person name="Hass B."/>
            <person name="Bruggner R."/>
            <person name="Lawson D."/>
            <person name="Bidwell S."/>
            <person name="Joardar V."/>
            <person name="Caler E."/>
            <person name="Walenz B."/>
            <person name="Inman J."/>
            <person name="Schobel S."/>
            <person name="Galinsky K."/>
            <person name="Amedeo P."/>
            <person name="Strausberg R."/>
        </authorList>
    </citation>
    <scope>NUCLEOTIDE SEQUENCE</scope>
    <source>
        <strain evidence="2">USDA</strain>
    </source>
</reference>
<evidence type="ECO:0000313" key="4">
    <source>
        <dbReference type="Proteomes" id="UP000009046"/>
    </source>
</evidence>
<dbReference type="EMBL" id="AAZO01001810">
    <property type="status" value="NOT_ANNOTATED_CDS"/>
    <property type="molecule type" value="Genomic_DNA"/>
</dbReference>
<feature type="transmembrane region" description="Helical" evidence="1">
    <location>
        <begin position="105"/>
        <end position="131"/>
    </location>
</feature>
<keyword evidence="1" id="KW-0472">Membrane</keyword>
<dbReference type="AlphaFoldDB" id="E0VFD3"/>
<evidence type="ECO:0000313" key="3">
    <source>
        <dbReference type="EnsemblMetazoa" id="PHUM155180-PA"/>
    </source>
</evidence>
<evidence type="ECO:0000313" key="2">
    <source>
        <dbReference type="EMBL" id="EEB12089.1"/>
    </source>
</evidence>
<dbReference type="VEuPathDB" id="VectorBase:PHUM155180"/>
<dbReference type="InParanoid" id="E0VFD3"/>
<dbReference type="KEGG" id="phu:Phum_PHUM155180"/>
<protein>
    <submittedName>
        <fullName evidence="2 3">Uncharacterized protein</fullName>
    </submittedName>
</protein>
<dbReference type="CTD" id="8236479"/>
<feature type="transmembrane region" description="Helical" evidence="1">
    <location>
        <begin position="34"/>
        <end position="57"/>
    </location>
</feature>
<evidence type="ECO:0000256" key="1">
    <source>
        <dbReference type="SAM" id="Phobius"/>
    </source>
</evidence>
<organism>
    <name type="scientific">Pediculus humanus subsp. corporis</name>
    <name type="common">Body louse</name>
    <dbReference type="NCBI Taxonomy" id="121224"/>
    <lineage>
        <taxon>Eukaryota</taxon>
        <taxon>Metazoa</taxon>
        <taxon>Ecdysozoa</taxon>
        <taxon>Arthropoda</taxon>
        <taxon>Hexapoda</taxon>
        <taxon>Insecta</taxon>
        <taxon>Pterygota</taxon>
        <taxon>Neoptera</taxon>
        <taxon>Paraneoptera</taxon>
        <taxon>Psocodea</taxon>
        <taxon>Troctomorpha</taxon>
        <taxon>Phthiraptera</taxon>
        <taxon>Anoplura</taxon>
        <taxon>Pediculidae</taxon>
        <taxon>Pediculus</taxon>
    </lineage>
</organism>
<name>E0VFD3_PEDHC</name>
<dbReference type="GeneID" id="8236479"/>
<dbReference type="RefSeq" id="XP_002424827.1">
    <property type="nucleotide sequence ID" value="XM_002424782.1"/>
</dbReference>
<reference evidence="2" key="2">
    <citation type="submission" date="2007-04" db="EMBL/GenBank/DDBJ databases">
        <title>The genome of the human body louse.</title>
        <authorList>
            <consortium name="The Human Body Louse Genome Consortium"/>
            <person name="Kirkness E."/>
            <person name="Walenz B."/>
            <person name="Hass B."/>
            <person name="Bruggner R."/>
            <person name="Strausberg R."/>
        </authorList>
    </citation>
    <scope>NUCLEOTIDE SEQUENCE</scope>
    <source>
        <strain evidence="2">USDA</strain>
    </source>
</reference>
<keyword evidence="1" id="KW-0812">Transmembrane</keyword>
<keyword evidence="4" id="KW-1185">Reference proteome</keyword>
<keyword evidence="1" id="KW-1133">Transmembrane helix</keyword>